<keyword evidence="4 5" id="KW-0067">ATP-binding</keyword>
<feature type="compositionally biased region" description="Gly residues" evidence="6">
    <location>
        <begin position="594"/>
        <end position="604"/>
    </location>
</feature>
<feature type="binding site" evidence="5">
    <location>
        <begin position="208"/>
        <end position="215"/>
    </location>
    <ligand>
        <name>ATP</name>
        <dbReference type="ChEBI" id="CHEBI:30616"/>
    </ligand>
</feature>
<dbReference type="EMBL" id="VYKK01000004">
    <property type="protein sequence ID" value="KAA9007712.1"/>
    <property type="molecule type" value="Genomic_DNA"/>
</dbReference>
<comment type="caution">
    <text evidence="8">The sequence shown here is derived from an EMBL/GenBank/DDBJ whole genome shotgun (WGS) entry which is preliminary data.</text>
</comment>
<dbReference type="Proteomes" id="UP000367750">
    <property type="component" value="Unassembled WGS sequence"/>
</dbReference>
<proteinExistence type="predicted"/>
<evidence type="ECO:0000256" key="4">
    <source>
        <dbReference type="ARBA" id="ARBA00022840"/>
    </source>
</evidence>
<dbReference type="Pfam" id="PF13538">
    <property type="entry name" value="UvrD_C_2"/>
    <property type="match status" value="1"/>
</dbReference>
<dbReference type="GO" id="GO:0003677">
    <property type="term" value="F:DNA binding"/>
    <property type="evidence" value="ECO:0007669"/>
    <property type="project" value="InterPro"/>
</dbReference>
<dbReference type="GO" id="GO:0000725">
    <property type="term" value="P:recombinational repair"/>
    <property type="evidence" value="ECO:0007669"/>
    <property type="project" value="TreeGrafter"/>
</dbReference>
<dbReference type="GO" id="GO:0005829">
    <property type="term" value="C:cytosol"/>
    <property type="evidence" value="ECO:0007669"/>
    <property type="project" value="TreeGrafter"/>
</dbReference>
<feature type="region of interest" description="Disordered" evidence="6">
    <location>
        <begin position="589"/>
        <end position="613"/>
    </location>
</feature>
<accession>A0A5J5GJG6</accession>
<evidence type="ECO:0000256" key="3">
    <source>
        <dbReference type="ARBA" id="ARBA00022806"/>
    </source>
</evidence>
<dbReference type="PROSITE" id="PS51198">
    <property type="entry name" value="UVRD_HELICASE_ATP_BIND"/>
    <property type="match status" value="1"/>
</dbReference>
<keyword evidence="3 5" id="KW-0347">Helicase</keyword>
<gene>
    <name evidence="8" type="ORF">F4V43_04335</name>
</gene>
<keyword evidence="1 5" id="KW-0547">Nucleotide-binding</keyword>
<evidence type="ECO:0000313" key="8">
    <source>
        <dbReference type="EMBL" id="KAA9007712.1"/>
    </source>
</evidence>
<dbReference type="Gene3D" id="3.40.50.300">
    <property type="entry name" value="P-loop containing nucleotide triphosphate hydrolases"/>
    <property type="match status" value="4"/>
</dbReference>
<dbReference type="Pfam" id="PF13245">
    <property type="entry name" value="AAA_19"/>
    <property type="match status" value="1"/>
</dbReference>
<dbReference type="AlphaFoldDB" id="A0A5J5GJG6"/>
<dbReference type="OrthoDB" id="9787585at2"/>
<dbReference type="InterPro" id="IPR027785">
    <property type="entry name" value="UvrD-like_helicase_C"/>
</dbReference>
<evidence type="ECO:0000256" key="1">
    <source>
        <dbReference type="ARBA" id="ARBA00022741"/>
    </source>
</evidence>
<sequence>MEETFQSAYQEEQSRLDAVLYEIDTQLERLRNTPVYTGHDYTEQVLEGIREERRNALAKLRQEPYFGRLDFQENGEGQRKALYIGKIGADRDEAGDHPMVIDWRAPVASLFYSFTGGREPVSYETPEEGLIEGLVYLKRNVVIRKRILERVADTFDRESDGPAVSDEFLVYRLGENKDNRLRDIVSTIQEEQDRIIRAAKNTALIIQGVAGSGKTTVALHRLAFLLYQYKEQVTAEKMIIFAPNRMFLDYISDVLPELGVGNIAQSTFADWASEALGVELAPDAAQETYDRWFERTGPMPALTEETPARFKGSTALVPVIEEAVGLLEETAVPEGDFSPWDGKILPRRMILDWHDREYAPYAPARRKERVLARIHRWIEMELKKSPSAAALKERKKKAAQREKAYAAKWPKYEPAGIYRIIFRAAKVPAGWPVEAPDAIPASVLKDTQKALKKGLLREEDLPPMLYIHYLLNGDESIQRFDHVVIDEAQDFSPFQIFMLDRYVKGHSFTILGDLSQGIHAYRGVHDWSEMSGLFDPSDTAYHALTRSYRSTMEIIEFANGILAHGVGSGLLAVPVFRSGSPVRLIRSEPAATGSAGGPASGSGNGSDAPLPDASPRVRVIARALAELSGREYRTVAVLTRSLADAEALHAELLPRFPGLNLIDGGMTEYKGGLSVLPIYLSKGLEFDAVLLADADREHYGEAAWDAKLLYVGCTRALHELWLLGSGELPGALAAAAGAVETAEGWPEAQPEA</sequence>
<name>A0A5J5GJG6_9BACL</name>
<feature type="domain" description="UvrD-like helicase ATP-binding" evidence="7">
    <location>
        <begin position="187"/>
        <end position="551"/>
    </location>
</feature>
<dbReference type="GO" id="GO:0005524">
    <property type="term" value="F:ATP binding"/>
    <property type="evidence" value="ECO:0007669"/>
    <property type="project" value="UniProtKB-UniRule"/>
</dbReference>
<dbReference type="InterPro" id="IPR027417">
    <property type="entry name" value="P-loop_NTPase"/>
</dbReference>
<dbReference type="PANTHER" id="PTHR11070">
    <property type="entry name" value="UVRD / RECB / PCRA DNA HELICASE FAMILY MEMBER"/>
    <property type="match status" value="1"/>
</dbReference>
<keyword evidence="9" id="KW-1185">Reference proteome</keyword>
<evidence type="ECO:0000313" key="9">
    <source>
        <dbReference type="Proteomes" id="UP000367750"/>
    </source>
</evidence>
<evidence type="ECO:0000256" key="2">
    <source>
        <dbReference type="ARBA" id="ARBA00022801"/>
    </source>
</evidence>
<protein>
    <submittedName>
        <fullName evidence="8">AAA family ATPase</fullName>
    </submittedName>
</protein>
<evidence type="ECO:0000259" key="7">
    <source>
        <dbReference type="PROSITE" id="PS51198"/>
    </source>
</evidence>
<reference evidence="8 9" key="1">
    <citation type="submission" date="2019-09" db="EMBL/GenBank/DDBJ databases">
        <title>Bacillus ochoae sp. nov., Paenibacillus whitsoniae sp. nov., Paenibacillus spiritus sp. nov. Isolated from the Mars Exploration Rover during spacecraft assembly.</title>
        <authorList>
            <person name="Seuylemezian A."/>
            <person name="Vaishampayan P."/>
        </authorList>
    </citation>
    <scope>NUCLEOTIDE SEQUENCE [LARGE SCALE GENOMIC DNA]</scope>
    <source>
        <strain evidence="8 9">MER_111</strain>
    </source>
</reference>
<dbReference type="InterPro" id="IPR000212">
    <property type="entry name" value="DNA_helicase_UvrD/REP"/>
</dbReference>
<dbReference type="PANTHER" id="PTHR11070:SF17">
    <property type="entry name" value="DNA HELICASE IV"/>
    <property type="match status" value="1"/>
</dbReference>
<keyword evidence="2 5" id="KW-0378">Hydrolase</keyword>
<dbReference type="SUPFAM" id="SSF52540">
    <property type="entry name" value="P-loop containing nucleoside triphosphate hydrolases"/>
    <property type="match status" value="1"/>
</dbReference>
<dbReference type="RefSeq" id="WP_150457001.1">
    <property type="nucleotide sequence ID" value="NZ_VYKK01000004.1"/>
</dbReference>
<evidence type="ECO:0000256" key="5">
    <source>
        <dbReference type="PROSITE-ProRule" id="PRU00560"/>
    </source>
</evidence>
<dbReference type="GO" id="GO:0016787">
    <property type="term" value="F:hydrolase activity"/>
    <property type="evidence" value="ECO:0007669"/>
    <property type="project" value="UniProtKB-UniRule"/>
</dbReference>
<dbReference type="InterPro" id="IPR014016">
    <property type="entry name" value="UvrD-like_ATP-bd"/>
</dbReference>
<dbReference type="GO" id="GO:0043138">
    <property type="term" value="F:3'-5' DNA helicase activity"/>
    <property type="evidence" value="ECO:0007669"/>
    <property type="project" value="TreeGrafter"/>
</dbReference>
<organism evidence="8 9">
    <name type="scientific">Paenibacillus spiritus</name>
    <dbReference type="NCBI Taxonomy" id="2496557"/>
    <lineage>
        <taxon>Bacteria</taxon>
        <taxon>Bacillati</taxon>
        <taxon>Bacillota</taxon>
        <taxon>Bacilli</taxon>
        <taxon>Bacillales</taxon>
        <taxon>Paenibacillaceae</taxon>
        <taxon>Paenibacillus</taxon>
    </lineage>
</organism>
<evidence type="ECO:0000256" key="6">
    <source>
        <dbReference type="SAM" id="MobiDB-lite"/>
    </source>
</evidence>